<accession>A0A1G8PLN6</accession>
<dbReference type="PANTHER" id="PTHR48081:SF8">
    <property type="entry name" value="ALPHA_BETA HYDROLASE FOLD-3 DOMAIN-CONTAINING PROTEIN-RELATED"/>
    <property type="match status" value="1"/>
</dbReference>
<dbReference type="EMBL" id="FNDN01000013">
    <property type="protein sequence ID" value="SDI93403.1"/>
    <property type="molecule type" value="Genomic_DNA"/>
</dbReference>
<dbReference type="InterPro" id="IPR013094">
    <property type="entry name" value="AB_hydrolase_3"/>
</dbReference>
<proteinExistence type="inferred from homology"/>
<dbReference type="AlphaFoldDB" id="A0A1G8PLN6"/>
<organism evidence="4 5">
    <name type="scientific">Rhodococcus triatomae</name>
    <dbReference type="NCBI Taxonomy" id="300028"/>
    <lineage>
        <taxon>Bacteria</taxon>
        <taxon>Bacillati</taxon>
        <taxon>Actinomycetota</taxon>
        <taxon>Actinomycetes</taxon>
        <taxon>Mycobacteriales</taxon>
        <taxon>Nocardiaceae</taxon>
        <taxon>Rhodococcus</taxon>
    </lineage>
</organism>
<dbReference type="PANTHER" id="PTHR48081">
    <property type="entry name" value="AB HYDROLASE SUPERFAMILY PROTEIN C4A8.06C"/>
    <property type="match status" value="1"/>
</dbReference>
<dbReference type="InterPro" id="IPR050300">
    <property type="entry name" value="GDXG_lipolytic_enzyme"/>
</dbReference>
<evidence type="ECO:0000256" key="2">
    <source>
        <dbReference type="ARBA" id="ARBA00022801"/>
    </source>
</evidence>
<dbReference type="FunFam" id="3.40.50.1820:FF:000089">
    <property type="entry name" value="Alpha/beta hydrolase"/>
    <property type="match status" value="1"/>
</dbReference>
<dbReference type="InterPro" id="IPR033140">
    <property type="entry name" value="Lipase_GDXG_put_SER_AS"/>
</dbReference>
<name>A0A1G8PLN6_9NOCA</name>
<evidence type="ECO:0000256" key="1">
    <source>
        <dbReference type="ARBA" id="ARBA00010515"/>
    </source>
</evidence>
<gene>
    <name evidence="4" type="ORF">SAMN05444695_11374</name>
</gene>
<reference evidence="4 5" key="1">
    <citation type="submission" date="2016-10" db="EMBL/GenBank/DDBJ databases">
        <authorList>
            <person name="de Groot N.N."/>
        </authorList>
    </citation>
    <scope>NUCLEOTIDE SEQUENCE [LARGE SCALE GENOMIC DNA]</scope>
    <source>
        <strain evidence="4 5">DSM 44892</strain>
    </source>
</reference>
<feature type="domain" description="Alpha/beta hydrolase fold-3" evidence="3">
    <location>
        <begin position="94"/>
        <end position="298"/>
    </location>
</feature>
<dbReference type="PROSITE" id="PS01174">
    <property type="entry name" value="LIPASE_GDXG_SER"/>
    <property type="match status" value="1"/>
</dbReference>
<dbReference type="GO" id="GO:0016787">
    <property type="term" value="F:hydrolase activity"/>
    <property type="evidence" value="ECO:0007669"/>
    <property type="project" value="UniProtKB-KW"/>
</dbReference>
<evidence type="ECO:0000313" key="5">
    <source>
        <dbReference type="Proteomes" id="UP000183263"/>
    </source>
</evidence>
<dbReference type="SUPFAM" id="SSF53474">
    <property type="entry name" value="alpha/beta-Hydrolases"/>
    <property type="match status" value="1"/>
</dbReference>
<dbReference type="InterPro" id="IPR029058">
    <property type="entry name" value="AB_hydrolase_fold"/>
</dbReference>
<sequence>MTTHPDSSLYPDSLHPETRAMLETLEAGFPKLETMTGPAARELIRSRRVPNPHPEPVGSVSEHVLDGPGGALRVRLYRPVIAATTATAEPTPAVVFAHGGGFVFCDLDTHDDLCRSLCNGTDATIVSVDYRLAPEHPGPAAADDVHAAFRWVHERAAELGIDPARIALAGDSAGGNLAAVTAVRARDEGGPTPSAQILLYPVIDDDFDTDSYRRYGHGYYNTRAAMQWYWRQYAPGGATSSRLSVSRAESLSGLASALIVTAGLDPLRDEGDAYAERLTREGVPTVHRRYDGLFHGFLTFPALGTTFAPRAEILSLARTLLGRGAGSAPGGV</sequence>
<dbReference type="Gene3D" id="3.40.50.1820">
    <property type="entry name" value="alpha/beta hydrolase"/>
    <property type="match status" value="1"/>
</dbReference>
<protein>
    <submittedName>
        <fullName evidence="4">Acetyl esterase</fullName>
    </submittedName>
</protein>
<evidence type="ECO:0000313" key="4">
    <source>
        <dbReference type="EMBL" id="SDI93403.1"/>
    </source>
</evidence>
<dbReference type="OrthoDB" id="3181909at2"/>
<evidence type="ECO:0000259" key="3">
    <source>
        <dbReference type="Pfam" id="PF07859"/>
    </source>
</evidence>
<dbReference type="Pfam" id="PF07859">
    <property type="entry name" value="Abhydrolase_3"/>
    <property type="match status" value="1"/>
</dbReference>
<dbReference type="Proteomes" id="UP000183263">
    <property type="component" value="Unassembled WGS sequence"/>
</dbReference>
<keyword evidence="2" id="KW-0378">Hydrolase</keyword>
<comment type="similarity">
    <text evidence="1">Belongs to the 'GDXG' lipolytic enzyme family.</text>
</comment>
<keyword evidence="5" id="KW-1185">Reference proteome</keyword>
<dbReference type="RefSeq" id="WP_072739527.1">
    <property type="nucleotide sequence ID" value="NZ_CP048813.1"/>
</dbReference>